<dbReference type="RefSeq" id="WP_379893939.1">
    <property type="nucleotide sequence ID" value="NZ_JBHSQV010000122.1"/>
</dbReference>
<dbReference type="InterPro" id="IPR025948">
    <property type="entry name" value="HTH-like_dom"/>
</dbReference>
<proteinExistence type="predicted"/>
<dbReference type="Pfam" id="PF13276">
    <property type="entry name" value="HTH_21"/>
    <property type="match status" value="1"/>
</dbReference>
<name>A0ABW1INH1_9BACL</name>
<gene>
    <name evidence="2" type="ORF">ACFPXP_09300</name>
</gene>
<accession>A0ABW1INH1</accession>
<evidence type="ECO:0000313" key="3">
    <source>
        <dbReference type="Proteomes" id="UP001596250"/>
    </source>
</evidence>
<organism evidence="2 3">
    <name type="scientific">Marinicrinis lubricantis</name>
    <dbReference type="NCBI Taxonomy" id="2086470"/>
    <lineage>
        <taxon>Bacteria</taxon>
        <taxon>Bacillati</taxon>
        <taxon>Bacillota</taxon>
        <taxon>Bacilli</taxon>
        <taxon>Bacillales</taxon>
        <taxon>Paenibacillaceae</taxon>
    </lineage>
</organism>
<protein>
    <submittedName>
        <fullName evidence="2">Transposase</fullName>
    </submittedName>
</protein>
<sequence>MGYLYAEYNGTYGYRRLTDELNARYETNYNYKRIYRLTQLADIKAAGNVLNTNVPHQKLRLRTF</sequence>
<comment type="caution">
    <text evidence="2">The sequence shown here is derived from an EMBL/GenBank/DDBJ whole genome shotgun (WGS) entry which is preliminary data.</text>
</comment>
<reference evidence="3" key="1">
    <citation type="journal article" date="2019" name="Int. J. Syst. Evol. Microbiol.">
        <title>The Global Catalogue of Microorganisms (GCM) 10K type strain sequencing project: providing services to taxonomists for standard genome sequencing and annotation.</title>
        <authorList>
            <consortium name="The Broad Institute Genomics Platform"/>
            <consortium name="The Broad Institute Genome Sequencing Center for Infectious Disease"/>
            <person name="Wu L."/>
            <person name="Ma J."/>
        </authorList>
    </citation>
    <scope>NUCLEOTIDE SEQUENCE [LARGE SCALE GENOMIC DNA]</scope>
    <source>
        <strain evidence="3">CCM 8749</strain>
    </source>
</reference>
<feature type="domain" description="HTH-like" evidence="1">
    <location>
        <begin position="4"/>
        <end position="45"/>
    </location>
</feature>
<evidence type="ECO:0000259" key="1">
    <source>
        <dbReference type="Pfam" id="PF13276"/>
    </source>
</evidence>
<dbReference type="Proteomes" id="UP001596250">
    <property type="component" value="Unassembled WGS sequence"/>
</dbReference>
<evidence type="ECO:0000313" key="2">
    <source>
        <dbReference type="EMBL" id="MFC5986612.1"/>
    </source>
</evidence>
<dbReference type="EMBL" id="JBHSQV010000122">
    <property type="protein sequence ID" value="MFC5986612.1"/>
    <property type="molecule type" value="Genomic_DNA"/>
</dbReference>
<keyword evidence="3" id="KW-1185">Reference proteome</keyword>